<comment type="caution">
    <text evidence="1">The sequence shown here is derived from an EMBL/GenBank/DDBJ whole genome shotgun (WGS) entry which is preliminary data.</text>
</comment>
<evidence type="ECO:0000313" key="1">
    <source>
        <dbReference type="EMBL" id="GAJ15511.1"/>
    </source>
</evidence>
<dbReference type="Pfam" id="PF02596">
    <property type="entry name" value="DUF169"/>
    <property type="match status" value="1"/>
</dbReference>
<proteinExistence type="predicted"/>
<accession>X1VJI2</accession>
<dbReference type="EMBL" id="BARW01030066">
    <property type="protein sequence ID" value="GAJ15511.1"/>
    <property type="molecule type" value="Genomic_DNA"/>
</dbReference>
<sequence length="174" mass="19149">NRFPDSAINLEVASIWARDFPRLKFGKYVGVMSAPLMAANFEPDLVMLYCDPSQLTNLLLAVNCVYGRDLTCRLSGHAACVYSVVPLIETGECQVTSPCWGDRREAIAQDYEVIFTAPIEKLEGLLSGLKHLANNGWGLPIEFFMVPECKMPASYLKIGEELGLDVSKGEAIDS</sequence>
<dbReference type="PANTHER" id="PTHR37954:SF3">
    <property type="entry name" value="DUF169 DOMAIN-CONTAINING PROTEIN"/>
    <property type="match status" value="1"/>
</dbReference>
<feature type="non-terminal residue" evidence="1">
    <location>
        <position position="1"/>
    </location>
</feature>
<dbReference type="PANTHER" id="PTHR37954">
    <property type="entry name" value="BLL4979 PROTEIN"/>
    <property type="match status" value="1"/>
</dbReference>
<gene>
    <name evidence="1" type="ORF">S12H4_48164</name>
</gene>
<dbReference type="AlphaFoldDB" id="X1VJI2"/>
<reference evidence="1" key="1">
    <citation type="journal article" date="2014" name="Front. Microbiol.">
        <title>High frequency of phylogenetically diverse reductive dehalogenase-homologous genes in deep subseafloor sedimentary metagenomes.</title>
        <authorList>
            <person name="Kawai M."/>
            <person name="Futagami T."/>
            <person name="Toyoda A."/>
            <person name="Takaki Y."/>
            <person name="Nishi S."/>
            <person name="Hori S."/>
            <person name="Arai W."/>
            <person name="Tsubouchi T."/>
            <person name="Morono Y."/>
            <person name="Uchiyama I."/>
            <person name="Ito T."/>
            <person name="Fujiyama A."/>
            <person name="Inagaki F."/>
            <person name="Takami H."/>
        </authorList>
    </citation>
    <scope>NUCLEOTIDE SEQUENCE</scope>
    <source>
        <strain evidence="1">Expedition CK06-06</strain>
    </source>
</reference>
<name>X1VJI2_9ZZZZ</name>
<organism evidence="1">
    <name type="scientific">marine sediment metagenome</name>
    <dbReference type="NCBI Taxonomy" id="412755"/>
    <lineage>
        <taxon>unclassified sequences</taxon>
        <taxon>metagenomes</taxon>
        <taxon>ecological metagenomes</taxon>
    </lineage>
</organism>
<dbReference type="InterPro" id="IPR003748">
    <property type="entry name" value="DUF169"/>
</dbReference>
<protein>
    <submittedName>
        <fullName evidence="1">Uncharacterized protein</fullName>
    </submittedName>
</protein>